<reference evidence="1" key="1">
    <citation type="submission" date="2020-05" db="EMBL/GenBank/DDBJ databases">
        <authorList>
            <person name="Chiriac C."/>
            <person name="Salcher M."/>
            <person name="Ghai R."/>
            <person name="Kavagutti S V."/>
        </authorList>
    </citation>
    <scope>NUCLEOTIDE SEQUENCE</scope>
</reference>
<organism evidence="1">
    <name type="scientific">freshwater metagenome</name>
    <dbReference type="NCBI Taxonomy" id="449393"/>
    <lineage>
        <taxon>unclassified sequences</taxon>
        <taxon>metagenomes</taxon>
        <taxon>ecological metagenomes</taxon>
    </lineage>
</organism>
<sequence>MSEGIEAFGDALMLLASAYCQTSHEGTDDESQFRLIR</sequence>
<gene>
    <name evidence="1" type="ORF">UFOPK1421_01430</name>
</gene>
<dbReference type="EMBL" id="CAEZSL010000203">
    <property type="protein sequence ID" value="CAB4553343.1"/>
    <property type="molecule type" value="Genomic_DNA"/>
</dbReference>
<evidence type="ECO:0000313" key="1">
    <source>
        <dbReference type="EMBL" id="CAB4553343.1"/>
    </source>
</evidence>
<name>A0A6J6CT24_9ZZZZ</name>
<accession>A0A6J6CT24</accession>
<proteinExistence type="predicted"/>
<dbReference type="AlphaFoldDB" id="A0A6J6CT24"/>
<protein>
    <submittedName>
        <fullName evidence="1">Unannotated protein</fullName>
    </submittedName>
</protein>